<gene>
    <name evidence="3" type="ORF">V1633_11830</name>
</gene>
<keyword evidence="2" id="KW-1133">Transmembrane helix</keyword>
<keyword evidence="2" id="KW-0812">Transmembrane</keyword>
<dbReference type="RefSeq" id="WP_331214305.1">
    <property type="nucleotide sequence ID" value="NZ_JAZGQK010000009.1"/>
</dbReference>
<organism evidence="3 4">
    <name type="scientific">Plantactinospora sonchi</name>
    <dbReference type="NCBI Taxonomy" id="1544735"/>
    <lineage>
        <taxon>Bacteria</taxon>
        <taxon>Bacillati</taxon>
        <taxon>Actinomycetota</taxon>
        <taxon>Actinomycetes</taxon>
        <taxon>Micromonosporales</taxon>
        <taxon>Micromonosporaceae</taxon>
        <taxon>Plantactinospora</taxon>
    </lineage>
</organism>
<keyword evidence="2" id="KW-0472">Membrane</keyword>
<feature type="transmembrane region" description="Helical" evidence="2">
    <location>
        <begin position="61"/>
        <end position="81"/>
    </location>
</feature>
<evidence type="ECO:0008006" key="5">
    <source>
        <dbReference type="Google" id="ProtNLM"/>
    </source>
</evidence>
<proteinExistence type="predicted"/>
<evidence type="ECO:0000256" key="1">
    <source>
        <dbReference type="SAM" id="MobiDB-lite"/>
    </source>
</evidence>
<evidence type="ECO:0000256" key="2">
    <source>
        <dbReference type="SAM" id="Phobius"/>
    </source>
</evidence>
<name>A0ABU7RRQ2_9ACTN</name>
<reference evidence="3 4" key="1">
    <citation type="submission" date="2024-01" db="EMBL/GenBank/DDBJ databases">
        <title>Genome insights into Plantactinospora sonchi sp. nov.</title>
        <authorList>
            <person name="Wang L."/>
        </authorList>
    </citation>
    <scope>NUCLEOTIDE SEQUENCE [LARGE SCALE GENOMIC DNA]</scope>
    <source>
        <strain evidence="3 4">NEAU-QY2</strain>
    </source>
</reference>
<evidence type="ECO:0000313" key="4">
    <source>
        <dbReference type="Proteomes" id="UP001332243"/>
    </source>
</evidence>
<dbReference type="EMBL" id="JAZGQK010000009">
    <property type="protein sequence ID" value="MEE6259174.1"/>
    <property type="molecule type" value="Genomic_DNA"/>
</dbReference>
<evidence type="ECO:0000313" key="3">
    <source>
        <dbReference type="EMBL" id="MEE6259174.1"/>
    </source>
</evidence>
<feature type="region of interest" description="Disordered" evidence="1">
    <location>
        <begin position="1"/>
        <end position="20"/>
    </location>
</feature>
<protein>
    <recommendedName>
        <fullName evidence="5">DUF2530 domain-containing protein</fullName>
    </recommendedName>
</protein>
<feature type="compositionally biased region" description="Basic and acidic residues" evidence="1">
    <location>
        <begin position="1"/>
        <end position="11"/>
    </location>
</feature>
<comment type="caution">
    <text evidence="3">The sequence shown here is derived from an EMBL/GenBank/DDBJ whole genome shotgun (WGS) entry which is preliminary data.</text>
</comment>
<sequence>MSVPEPERPPVDDNDPAPAVGTPARSPWLWAGIAACVGTFLLMGVSRSFPFDPDGWLGRWYVQALIVAIGVGGFWSAAWLIDRAYRRRGRTGDGHPV</sequence>
<accession>A0ABU7RRQ2</accession>
<keyword evidence="4" id="KW-1185">Reference proteome</keyword>
<feature type="transmembrane region" description="Helical" evidence="2">
    <location>
        <begin position="28"/>
        <end position="49"/>
    </location>
</feature>
<dbReference type="Proteomes" id="UP001332243">
    <property type="component" value="Unassembled WGS sequence"/>
</dbReference>